<keyword evidence="1" id="KW-0547">Nucleotide-binding</keyword>
<dbReference type="PROSITE" id="PS00108">
    <property type="entry name" value="PROTEIN_KINASE_ST"/>
    <property type="match status" value="1"/>
</dbReference>
<feature type="domain" description="Protein kinase" evidence="4">
    <location>
        <begin position="172"/>
        <end position="437"/>
    </location>
</feature>
<keyword evidence="5" id="KW-1185">Reference proteome</keyword>
<evidence type="ECO:0000256" key="1">
    <source>
        <dbReference type="ARBA" id="ARBA00022741"/>
    </source>
</evidence>
<dbReference type="GO" id="GO:0004672">
    <property type="term" value="F:protein kinase activity"/>
    <property type="evidence" value="ECO:0007669"/>
    <property type="project" value="InterPro"/>
</dbReference>
<dbReference type="InterPro" id="IPR008984">
    <property type="entry name" value="SMAD_FHA_dom_sf"/>
</dbReference>
<dbReference type="Pfam" id="PF00069">
    <property type="entry name" value="Pkinase"/>
    <property type="match status" value="1"/>
</dbReference>
<dbReference type="Gene3D" id="1.10.510.10">
    <property type="entry name" value="Transferase(Phosphotransferase) domain 1"/>
    <property type="match status" value="1"/>
</dbReference>
<dbReference type="SMART" id="SM00240">
    <property type="entry name" value="FHA"/>
    <property type="match status" value="1"/>
</dbReference>
<protein>
    <submittedName>
        <fullName evidence="6">Ovarian-specific serine/threonine-protein kinase Lok isoform X1</fullName>
    </submittedName>
</protein>
<organism evidence="5 6">
    <name type="scientific">Pogonomyrmex barbatus</name>
    <name type="common">red harvester ant</name>
    <dbReference type="NCBI Taxonomy" id="144034"/>
    <lineage>
        <taxon>Eukaryota</taxon>
        <taxon>Metazoa</taxon>
        <taxon>Ecdysozoa</taxon>
        <taxon>Arthropoda</taxon>
        <taxon>Hexapoda</taxon>
        <taxon>Insecta</taxon>
        <taxon>Pterygota</taxon>
        <taxon>Neoptera</taxon>
        <taxon>Endopterygota</taxon>
        <taxon>Hymenoptera</taxon>
        <taxon>Apocrita</taxon>
        <taxon>Aculeata</taxon>
        <taxon>Formicoidea</taxon>
        <taxon>Formicidae</taxon>
        <taxon>Myrmicinae</taxon>
        <taxon>Pogonomyrmex</taxon>
    </lineage>
</organism>
<dbReference type="AlphaFoldDB" id="A0A6I9VQM2"/>
<dbReference type="InterPro" id="IPR000253">
    <property type="entry name" value="FHA_dom"/>
</dbReference>
<name>A0A6I9VQM2_9HYME</name>
<evidence type="ECO:0000313" key="6">
    <source>
        <dbReference type="RefSeq" id="XP_011629789.1"/>
    </source>
</evidence>
<dbReference type="Pfam" id="PF00498">
    <property type="entry name" value="FHA"/>
    <property type="match status" value="1"/>
</dbReference>
<evidence type="ECO:0000256" key="2">
    <source>
        <dbReference type="ARBA" id="ARBA00022840"/>
    </source>
</evidence>
<gene>
    <name evidence="6" type="primary">LOC105422193</name>
</gene>
<keyword evidence="6" id="KW-0418">Kinase</keyword>
<keyword evidence="6" id="KW-0808">Transferase</keyword>
<dbReference type="SUPFAM" id="SSF56112">
    <property type="entry name" value="Protein kinase-like (PK-like)"/>
    <property type="match status" value="1"/>
</dbReference>
<accession>A0A6I9VQM2</accession>
<dbReference type="OrthoDB" id="40902at2759"/>
<reference evidence="6" key="1">
    <citation type="submission" date="2025-08" db="UniProtKB">
        <authorList>
            <consortium name="RefSeq"/>
        </authorList>
    </citation>
    <scope>IDENTIFICATION</scope>
</reference>
<dbReference type="InterPro" id="IPR008271">
    <property type="entry name" value="Ser/Thr_kinase_AS"/>
</dbReference>
<keyword evidence="2" id="KW-0067">ATP-binding</keyword>
<evidence type="ECO:0000313" key="5">
    <source>
        <dbReference type="Proteomes" id="UP000504615"/>
    </source>
</evidence>
<dbReference type="KEGG" id="pbar:105422193"/>
<dbReference type="PROSITE" id="PS50011">
    <property type="entry name" value="PROTEIN_KINASE_DOM"/>
    <property type="match status" value="1"/>
</dbReference>
<proteinExistence type="predicted"/>
<sequence>MELASQDQIVPASLPDTQNADALTQSQEALSQQPTLNIWGRLCPVMQSKVSNLRTVELTRDSGYTLGRSENCDIRLTTNEMRETWLKVVSKVHFRIYRERINNTNEIVVYLEDLSYNGTYVDRRLVGRRNRIIIENNSVIAIAREDLSVYVFMSTIVHELPCQLPSELKQRYAIGHKLGTGACGEVRLVFKKDGSEKFAMKIIKKNYFSIGNGNIFNNPENIRNEVEILKKLKHSCIIHLEDIHDTPEAMYIILELMEGGELFDRIRSRGKLSEPYTKLIFYQVILAVHYLHRQGITHRDLKPENILLKDYSDSPLVKVSDFGMSKFVDAQTMMKTYCGTPMYVAPEIVTTYGRNSYTNQVDVWSLGVILYVCLSGIFPFQINDVTLEEQIKSGRYEFYPSRFQYVSSDAIRLIKRMMTVNPKERITVPHILLHSWLRDARMREEVNKLLRNSNVENNEDIENVPPPIICPKRPRLMEDLIYKMSNMHCKDC</sequence>
<feature type="domain" description="FHA" evidence="3">
    <location>
        <begin position="64"/>
        <end position="126"/>
    </location>
</feature>
<dbReference type="SMART" id="SM00220">
    <property type="entry name" value="S_TKc"/>
    <property type="match status" value="1"/>
</dbReference>
<evidence type="ECO:0000259" key="4">
    <source>
        <dbReference type="PROSITE" id="PS50011"/>
    </source>
</evidence>
<dbReference type="Proteomes" id="UP000504615">
    <property type="component" value="Unplaced"/>
</dbReference>
<dbReference type="InterPro" id="IPR011009">
    <property type="entry name" value="Kinase-like_dom_sf"/>
</dbReference>
<dbReference type="GO" id="GO:0005524">
    <property type="term" value="F:ATP binding"/>
    <property type="evidence" value="ECO:0007669"/>
    <property type="project" value="UniProtKB-KW"/>
</dbReference>
<dbReference type="InterPro" id="IPR000719">
    <property type="entry name" value="Prot_kinase_dom"/>
</dbReference>
<dbReference type="PANTHER" id="PTHR24347">
    <property type="entry name" value="SERINE/THREONINE-PROTEIN KINASE"/>
    <property type="match status" value="1"/>
</dbReference>
<evidence type="ECO:0000259" key="3">
    <source>
        <dbReference type="PROSITE" id="PS50006"/>
    </source>
</evidence>
<dbReference type="Gene3D" id="2.60.200.20">
    <property type="match status" value="1"/>
</dbReference>
<dbReference type="GeneID" id="105422193"/>
<dbReference type="PROSITE" id="PS50006">
    <property type="entry name" value="FHA_DOMAIN"/>
    <property type="match status" value="1"/>
</dbReference>
<dbReference type="RefSeq" id="XP_011629789.1">
    <property type="nucleotide sequence ID" value="XM_011631487.2"/>
</dbReference>
<dbReference type="FunFam" id="1.10.510.10:FF:000571">
    <property type="entry name" value="Maternal embryonic leucine zipper kinase"/>
    <property type="match status" value="1"/>
</dbReference>
<dbReference type="SUPFAM" id="SSF49879">
    <property type="entry name" value="SMAD/FHA domain"/>
    <property type="match status" value="1"/>
</dbReference>